<evidence type="ECO:0000313" key="2">
    <source>
        <dbReference type="EMBL" id="CUB00015.1"/>
    </source>
</evidence>
<dbReference type="EMBL" id="CYHF01000011">
    <property type="protein sequence ID" value="CUB00015.1"/>
    <property type="molecule type" value="Genomic_DNA"/>
</dbReference>
<keyword evidence="3" id="KW-1185">Reference proteome</keyword>
<keyword evidence="1" id="KW-1133">Transmembrane helix</keyword>
<dbReference type="Proteomes" id="UP000183649">
    <property type="component" value="Unassembled WGS sequence"/>
</dbReference>
<accession>A0A0K6IA49</accession>
<organism evidence="2 3">
    <name type="scientific">Thiomonas bhubaneswarensis</name>
    <dbReference type="NCBI Taxonomy" id="339866"/>
    <lineage>
        <taxon>Bacteria</taxon>
        <taxon>Pseudomonadati</taxon>
        <taxon>Pseudomonadota</taxon>
        <taxon>Betaproteobacteria</taxon>
        <taxon>Burkholderiales</taxon>
        <taxon>Thiomonas</taxon>
    </lineage>
</organism>
<protein>
    <submittedName>
        <fullName evidence="2">Uncharacterized protein</fullName>
    </submittedName>
</protein>
<gene>
    <name evidence="2" type="ORF">Ga0061069_11121</name>
</gene>
<evidence type="ECO:0000256" key="1">
    <source>
        <dbReference type="SAM" id="Phobius"/>
    </source>
</evidence>
<dbReference type="AlphaFoldDB" id="A0A0K6IA49"/>
<feature type="transmembrane region" description="Helical" evidence="1">
    <location>
        <begin position="64"/>
        <end position="85"/>
    </location>
</feature>
<proteinExistence type="predicted"/>
<name>A0A0K6IA49_9BURK</name>
<evidence type="ECO:0000313" key="3">
    <source>
        <dbReference type="Proteomes" id="UP000183649"/>
    </source>
</evidence>
<sequence length="90" mass="9945">MQQDKRWMDHAGMKALRLAPSHLGGDRRNTVQQQPKHGRLFWLGNAVLALAAVFLLFIDQVAQWLGTGAMALWMGMAALGVYLIVKDGGK</sequence>
<feature type="transmembrane region" description="Helical" evidence="1">
    <location>
        <begin position="40"/>
        <end position="58"/>
    </location>
</feature>
<keyword evidence="1" id="KW-0812">Transmembrane</keyword>
<keyword evidence="1" id="KW-0472">Membrane</keyword>
<dbReference type="STRING" id="339866.GCA_001418255_02743"/>
<reference evidence="3" key="1">
    <citation type="submission" date="2015-08" db="EMBL/GenBank/DDBJ databases">
        <authorList>
            <person name="Varghese N."/>
        </authorList>
    </citation>
    <scope>NUCLEOTIDE SEQUENCE [LARGE SCALE GENOMIC DNA]</scope>
    <source>
        <strain evidence="3">DSM 18181</strain>
    </source>
</reference>